<accession>A0A0K2UJT8</accession>
<dbReference type="EMBL" id="HACA01020861">
    <property type="protein sequence ID" value="CDW38222.1"/>
    <property type="molecule type" value="Transcribed_RNA"/>
</dbReference>
<dbReference type="AlphaFoldDB" id="A0A0K2UJT8"/>
<organism evidence="1">
    <name type="scientific">Lepeophtheirus salmonis</name>
    <name type="common">Salmon louse</name>
    <name type="synonym">Caligus salmonis</name>
    <dbReference type="NCBI Taxonomy" id="72036"/>
    <lineage>
        <taxon>Eukaryota</taxon>
        <taxon>Metazoa</taxon>
        <taxon>Ecdysozoa</taxon>
        <taxon>Arthropoda</taxon>
        <taxon>Crustacea</taxon>
        <taxon>Multicrustacea</taxon>
        <taxon>Hexanauplia</taxon>
        <taxon>Copepoda</taxon>
        <taxon>Siphonostomatoida</taxon>
        <taxon>Caligidae</taxon>
        <taxon>Lepeophtheirus</taxon>
    </lineage>
</organism>
<feature type="non-terminal residue" evidence="1">
    <location>
        <position position="37"/>
    </location>
</feature>
<name>A0A0K2UJT8_LEPSM</name>
<sequence>MMALHKDFSILLSTIFSLQRGVEGGHRGDVVQTHYSN</sequence>
<protein>
    <submittedName>
        <fullName evidence="1">Uncharacterized protein</fullName>
    </submittedName>
</protein>
<proteinExistence type="predicted"/>
<reference evidence="1" key="1">
    <citation type="submission" date="2014-05" db="EMBL/GenBank/DDBJ databases">
        <authorList>
            <person name="Chronopoulou M."/>
        </authorList>
    </citation>
    <scope>NUCLEOTIDE SEQUENCE</scope>
    <source>
        <tissue evidence="1">Whole organism</tissue>
    </source>
</reference>
<evidence type="ECO:0000313" key="1">
    <source>
        <dbReference type="EMBL" id="CDW38222.1"/>
    </source>
</evidence>